<evidence type="ECO:0000313" key="2">
    <source>
        <dbReference type="EMBL" id="CAF1668404.1"/>
    </source>
</evidence>
<evidence type="ECO:0000313" key="1">
    <source>
        <dbReference type="EMBL" id="CAF1538210.1"/>
    </source>
</evidence>
<dbReference type="EMBL" id="CAJNOH010012697">
    <property type="protein sequence ID" value="CAF1538210.1"/>
    <property type="molecule type" value="Genomic_DNA"/>
</dbReference>
<dbReference type="InterPro" id="IPR013783">
    <property type="entry name" value="Ig-like_fold"/>
</dbReference>
<protein>
    <recommendedName>
        <fullName evidence="5">Fibronectin type-III domain-containing protein</fullName>
    </recommendedName>
</protein>
<evidence type="ECO:0000313" key="4">
    <source>
        <dbReference type="Proteomes" id="UP000663870"/>
    </source>
</evidence>
<dbReference type="EMBL" id="CAJNOL010014578">
    <property type="protein sequence ID" value="CAF1668404.1"/>
    <property type="molecule type" value="Genomic_DNA"/>
</dbReference>
<dbReference type="InterPro" id="IPR036116">
    <property type="entry name" value="FN3_sf"/>
</dbReference>
<organism evidence="1 3">
    <name type="scientific">Rotaria sordida</name>
    <dbReference type="NCBI Taxonomy" id="392033"/>
    <lineage>
        <taxon>Eukaryota</taxon>
        <taxon>Metazoa</taxon>
        <taxon>Spiralia</taxon>
        <taxon>Gnathifera</taxon>
        <taxon>Rotifera</taxon>
        <taxon>Eurotatoria</taxon>
        <taxon>Bdelloidea</taxon>
        <taxon>Philodinida</taxon>
        <taxon>Philodinidae</taxon>
        <taxon>Rotaria</taxon>
    </lineage>
</organism>
<dbReference type="AlphaFoldDB" id="A0A815VWI3"/>
<name>A0A815VWI3_9BILA</name>
<dbReference type="Gene3D" id="2.60.40.10">
    <property type="entry name" value="Immunoglobulins"/>
    <property type="match status" value="1"/>
</dbReference>
<sequence>MKKPSSAIPAGLKCETRYDSEYECTNECGITISSLSASTTYQIDVCVISNKGKGPRVTINVVTASAGDSNPAPPTFSIVGRREIHIKWQPPEVLSGRFSRYELLCNKRCIYS</sequence>
<comment type="caution">
    <text evidence="1">The sequence shown here is derived from an EMBL/GenBank/DDBJ whole genome shotgun (WGS) entry which is preliminary data.</text>
</comment>
<accession>A0A815VWI3</accession>
<evidence type="ECO:0008006" key="5">
    <source>
        <dbReference type="Google" id="ProtNLM"/>
    </source>
</evidence>
<dbReference type="SUPFAM" id="SSF49265">
    <property type="entry name" value="Fibronectin type III"/>
    <property type="match status" value="1"/>
</dbReference>
<dbReference type="Proteomes" id="UP000663854">
    <property type="component" value="Unassembled WGS sequence"/>
</dbReference>
<evidence type="ECO:0000313" key="3">
    <source>
        <dbReference type="Proteomes" id="UP000663854"/>
    </source>
</evidence>
<reference evidence="1" key="1">
    <citation type="submission" date="2021-02" db="EMBL/GenBank/DDBJ databases">
        <authorList>
            <person name="Nowell W R."/>
        </authorList>
    </citation>
    <scope>NUCLEOTIDE SEQUENCE</scope>
</reference>
<gene>
    <name evidence="2" type="ORF">JXQ802_LOCUS57184</name>
    <name evidence="1" type="ORF">PYM288_LOCUS40592</name>
</gene>
<proteinExistence type="predicted"/>
<feature type="non-terminal residue" evidence="1">
    <location>
        <position position="1"/>
    </location>
</feature>
<keyword evidence="4" id="KW-1185">Reference proteome</keyword>
<dbReference type="Proteomes" id="UP000663870">
    <property type="component" value="Unassembled WGS sequence"/>
</dbReference>